<dbReference type="Proteomes" id="UP001054945">
    <property type="component" value="Unassembled WGS sequence"/>
</dbReference>
<dbReference type="AlphaFoldDB" id="A0AAV4P3T1"/>
<evidence type="ECO:0000313" key="2">
    <source>
        <dbReference type="Proteomes" id="UP001054945"/>
    </source>
</evidence>
<protein>
    <submittedName>
        <fullName evidence="1">Uncharacterized protein</fullName>
    </submittedName>
</protein>
<accession>A0AAV4P3T1</accession>
<reference evidence="1 2" key="1">
    <citation type="submission" date="2021-06" db="EMBL/GenBank/DDBJ databases">
        <title>Caerostris extrusa draft genome.</title>
        <authorList>
            <person name="Kono N."/>
            <person name="Arakawa K."/>
        </authorList>
    </citation>
    <scope>NUCLEOTIDE SEQUENCE [LARGE SCALE GENOMIC DNA]</scope>
</reference>
<proteinExistence type="predicted"/>
<gene>
    <name evidence="1" type="ORF">CEXT_755541</name>
</gene>
<dbReference type="EMBL" id="BPLR01021522">
    <property type="protein sequence ID" value="GIX90693.1"/>
    <property type="molecule type" value="Genomic_DNA"/>
</dbReference>
<comment type="caution">
    <text evidence="1">The sequence shown here is derived from an EMBL/GenBank/DDBJ whole genome shotgun (WGS) entry which is preliminary data.</text>
</comment>
<name>A0AAV4P3T1_CAEEX</name>
<evidence type="ECO:0000313" key="1">
    <source>
        <dbReference type="EMBL" id="GIX90693.1"/>
    </source>
</evidence>
<keyword evidence="2" id="KW-1185">Reference proteome</keyword>
<sequence>MEKNKKNKTKQNKIIIKNRSRSWGCSGRAEKNKWGQTKIYDPVLSPRMPGDATDRMLEVPTLPLDPLMWKAPCLFSQTMGSAETVPPCLQA</sequence>
<organism evidence="1 2">
    <name type="scientific">Caerostris extrusa</name>
    <name type="common">Bark spider</name>
    <name type="synonym">Caerostris bankana</name>
    <dbReference type="NCBI Taxonomy" id="172846"/>
    <lineage>
        <taxon>Eukaryota</taxon>
        <taxon>Metazoa</taxon>
        <taxon>Ecdysozoa</taxon>
        <taxon>Arthropoda</taxon>
        <taxon>Chelicerata</taxon>
        <taxon>Arachnida</taxon>
        <taxon>Araneae</taxon>
        <taxon>Araneomorphae</taxon>
        <taxon>Entelegynae</taxon>
        <taxon>Araneoidea</taxon>
        <taxon>Araneidae</taxon>
        <taxon>Caerostris</taxon>
    </lineage>
</organism>